<name>A0A1L8R620_9ENTE</name>
<gene>
    <name evidence="1" type="ORF">RU96_GL002472</name>
</gene>
<dbReference type="AlphaFoldDB" id="A0A1L8R620"/>
<dbReference type="RefSeq" id="WP_071864802.1">
    <property type="nucleotide sequence ID" value="NZ_JBHLVQ010000022.1"/>
</dbReference>
<dbReference type="EMBL" id="JXKG01000009">
    <property type="protein sequence ID" value="OJG15213.1"/>
    <property type="molecule type" value="Genomic_DNA"/>
</dbReference>
<dbReference type="Proteomes" id="UP000182835">
    <property type="component" value="Unassembled WGS sequence"/>
</dbReference>
<evidence type="ECO:0000313" key="2">
    <source>
        <dbReference type="Proteomes" id="UP000182835"/>
    </source>
</evidence>
<dbReference type="PANTHER" id="PTHR30336">
    <property type="entry name" value="INNER MEMBRANE PROTEIN, PROBABLE PERMEASE"/>
    <property type="match status" value="1"/>
</dbReference>
<dbReference type="Gene3D" id="3.40.50.620">
    <property type="entry name" value="HUPs"/>
    <property type="match status" value="1"/>
</dbReference>
<dbReference type="Gene3D" id="1.10.3620.10">
    <property type="entry name" value="YdcF like domain"/>
    <property type="match status" value="1"/>
</dbReference>
<dbReference type="OrthoDB" id="2216870at2"/>
<comment type="caution">
    <text evidence="1">The sequence shown here is derived from an EMBL/GenBank/DDBJ whole genome shotgun (WGS) entry which is preliminary data.</text>
</comment>
<organism evidence="1 2">
    <name type="scientific">Enterococcus canintestini</name>
    <dbReference type="NCBI Taxonomy" id="317010"/>
    <lineage>
        <taxon>Bacteria</taxon>
        <taxon>Bacillati</taxon>
        <taxon>Bacillota</taxon>
        <taxon>Bacilli</taxon>
        <taxon>Lactobacillales</taxon>
        <taxon>Enterococcaceae</taxon>
        <taxon>Enterococcus</taxon>
    </lineage>
</organism>
<dbReference type="PANTHER" id="PTHR30336:SF20">
    <property type="entry name" value="DUF218 DOMAIN-CONTAINING PROTEIN"/>
    <property type="match status" value="1"/>
</dbReference>
<dbReference type="InterPro" id="IPR051599">
    <property type="entry name" value="Cell_Envelope_Assoc"/>
</dbReference>
<protein>
    <submittedName>
        <fullName evidence="1">Uncharacterized protein</fullName>
    </submittedName>
</protein>
<accession>A0A1L8R620</accession>
<proteinExistence type="predicted"/>
<dbReference type="InterPro" id="IPR014729">
    <property type="entry name" value="Rossmann-like_a/b/a_fold"/>
</dbReference>
<reference evidence="1 2" key="1">
    <citation type="submission" date="2014-12" db="EMBL/GenBank/DDBJ databases">
        <title>Draft genome sequences of 29 type strains of Enterococci.</title>
        <authorList>
            <person name="Zhong Z."/>
            <person name="Sun Z."/>
            <person name="Liu W."/>
            <person name="Zhang W."/>
            <person name="Zhang H."/>
        </authorList>
    </citation>
    <scope>NUCLEOTIDE SEQUENCE [LARGE SCALE GENOMIC DNA]</scope>
    <source>
        <strain evidence="1 2">DSM 21207</strain>
    </source>
</reference>
<dbReference type="STRING" id="317010.RU96_GL002472"/>
<evidence type="ECO:0000313" key="1">
    <source>
        <dbReference type="EMBL" id="OJG15213.1"/>
    </source>
</evidence>
<dbReference type="GO" id="GO:0005886">
    <property type="term" value="C:plasma membrane"/>
    <property type="evidence" value="ECO:0007669"/>
    <property type="project" value="TreeGrafter"/>
</dbReference>
<sequence length="265" mass="29592">MKETLADDLNLLSAFCGVRDLTDLSQNALYQKYQLKKADAFVLFGGSILSGIDVMITAMNNQVATNYLIVGGQGHTTDALRLKINQFYPQIPTKNASEAQMFNAILQLKTGKTADYLEEKSTNSGNNITNLLQLLETHELKKDSLILCQDATMQRRMAATCSKFAPNTTIINYASYKVKVMEKDNQLHFDRKLLGMWEMDQYITLLLGEISRLQNTPSGYGPAGKNFIAPVFIPQDVLAAFYRVAKLFPNKVRTANPAYAKSLEN</sequence>